<sequence>MTNEQSLCQAHQLQPRWKTWLSILSALKNISRTWKRSLPKSRSPKGITLENLHKFDFNAFNNQAKYEAFLTRLNLAREVGERRIRCHIDS</sequence>
<feature type="non-terminal residue" evidence="1">
    <location>
        <position position="1"/>
    </location>
</feature>
<name>A0A371FAF4_MUCPR</name>
<protein>
    <submittedName>
        <fullName evidence="1">Uncharacterized protein</fullName>
    </submittedName>
</protein>
<proteinExistence type="predicted"/>
<organism evidence="1 2">
    <name type="scientific">Mucuna pruriens</name>
    <name type="common">Velvet bean</name>
    <name type="synonym">Dolichos pruriens</name>
    <dbReference type="NCBI Taxonomy" id="157652"/>
    <lineage>
        <taxon>Eukaryota</taxon>
        <taxon>Viridiplantae</taxon>
        <taxon>Streptophyta</taxon>
        <taxon>Embryophyta</taxon>
        <taxon>Tracheophyta</taxon>
        <taxon>Spermatophyta</taxon>
        <taxon>Magnoliopsida</taxon>
        <taxon>eudicotyledons</taxon>
        <taxon>Gunneridae</taxon>
        <taxon>Pentapetalae</taxon>
        <taxon>rosids</taxon>
        <taxon>fabids</taxon>
        <taxon>Fabales</taxon>
        <taxon>Fabaceae</taxon>
        <taxon>Papilionoideae</taxon>
        <taxon>50 kb inversion clade</taxon>
        <taxon>NPAAA clade</taxon>
        <taxon>indigoferoid/millettioid clade</taxon>
        <taxon>Phaseoleae</taxon>
        <taxon>Mucuna</taxon>
    </lineage>
</organism>
<dbReference type="Proteomes" id="UP000257109">
    <property type="component" value="Unassembled WGS sequence"/>
</dbReference>
<accession>A0A371FAF4</accession>
<dbReference type="EMBL" id="QJKJ01009884">
    <property type="protein sequence ID" value="RDX75269.1"/>
    <property type="molecule type" value="Genomic_DNA"/>
</dbReference>
<gene>
    <name evidence="1" type="ORF">CR513_44855</name>
</gene>
<reference evidence="1" key="1">
    <citation type="submission" date="2018-05" db="EMBL/GenBank/DDBJ databases">
        <title>Draft genome of Mucuna pruriens seed.</title>
        <authorList>
            <person name="Nnadi N.E."/>
            <person name="Vos R."/>
            <person name="Hasami M.H."/>
            <person name="Devisetty U.K."/>
            <person name="Aguiy J.C."/>
        </authorList>
    </citation>
    <scope>NUCLEOTIDE SEQUENCE [LARGE SCALE GENOMIC DNA]</scope>
    <source>
        <strain evidence="1">JCA_2017</strain>
    </source>
</reference>
<evidence type="ECO:0000313" key="1">
    <source>
        <dbReference type="EMBL" id="RDX75269.1"/>
    </source>
</evidence>
<dbReference type="AlphaFoldDB" id="A0A371FAF4"/>
<evidence type="ECO:0000313" key="2">
    <source>
        <dbReference type="Proteomes" id="UP000257109"/>
    </source>
</evidence>
<comment type="caution">
    <text evidence="1">The sequence shown here is derived from an EMBL/GenBank/DDBJ whole genome shotgun (WGS) entry which is preliminary data.</text>
</comment>
<keyword evidence="2" id="KW-1185">Reference proteome</keyword>